<evidence type="ECO:0000313" key="2">
    <source>
        <dbReference type="EMBL" id="GMT09599.1"/>
    </source>
</evidence>
<feature type="non-terminal residue" evidence="2">
    <location>
        <position position="1"/>
    </location>
</feature>
<comment type="caution">
    <text evidence="2">The sequence shown here is derived from an EMBL/GenBank/DDBJ whole genome shotgun (WGS) entry which is preliminary data.</text>
</comment>
<reference evidence="2" key="1">
    <citation type="submission" date="2023-10" db="EMBL/GenBank/DDBJ databases">
        <title>Genome assembly of Pristionchus species.</title>
        <authorList>
            <person name="Yoshida K."/>
            <person name="Sommer R.J."/>
        </authorList>
    </citation>
    <scope>NUCLEOTIDE SEQUENCE</scope>
    <source>
        <strain evidence="2">RS5133</strain>
    </source>
</reference>
<protein>
    <submittedName>
        <fullName evidence="2">Uncharacterized protein</fullName>
    </submittedName>
</protein>
<accession>A0AAV5UTD1</accession>
<dbReference type="InterPro" id="IPR011990">
    <property type="entry name" value="TPR-like_helical_dom_sf"/>
</dbReference>
<dbReference type="PROSITE" id="PS50005">
    <property type="entry name" value="TPR"/>
    <property type="match status" value="1"/>
</dbReference>
<gene>
    <name evidence="2" type="ORF">PFISCL1PPCAC_896</name>
</gene>
<evidence type="ECO:0000256" key="1">
    <source>
        <dbReference type="PROSITE-ProRule" id="PRU00339"/>
    </source>
</evidence>
<dbReference type="AlphaFoldDB" id="A0AAV5UTD1"/>
<keyword evidence="3" id="KW-1185">Reference proteome</keyword>
<dbReference type="Gene3D" id="1.25.40.10">
    <property type="entry name" value="Tetratricopeptide repeat domain"/>
    <property type="match status" value="1"/>
</dbReference>
<keyword evidence="1" id="KW-0802">TPR repeat</keyword>
<dbReference type="EMBL" id="BTSY01000001">
    <property type="protein sequence ID" value="GMT09599.1"/>
    <property type="molecule type" value="Genomic_DNA"/>
</dbReference>
<sequence length="148" mass="17081">NEMGKARKEREEELRRDLEAAIASGNEKKEMKLRMDLGQMMGDRGKWNEAIEQFTKVLSLMNENTSNRLATLMKLVQWNAENGNHAETMRYLAQYAVKAANNPQVCEYTAAWSLLTLYRSTNNRDLLIVAKVRAQNSMNILQDQRKTI</sequence>
<name>A0AAV5UTD1_9BILA</name>
<feature type="repeat" description="TPR" evidence="1">
    <location>
        <begin position="31"/>
        <end position="64"/>
    </location>
</feature>
<dbReference type="InterPro" id="IPR019734">
    <property type="entry name" value="TPR_rpt"/>
</dbReference>
<proteinExistence type="predicted"/>
<evidence type="ECO:0000313" key="3">
    <source>
        <dbReference type="Proteomes" id="UP001432322"/>
    </source>
</evidence>
<organism evidence="2 3">
    <name type="scientific">Pristionchus fissidentatus</name>
    <dbReference type="NCBI Taxonomy" id="1538716"/>
    <lineage>
        <taxon>Eukaryota</taxon>
        <taxon>Metazoa</taxon>
        <taxon>Ecdysozoa</taxon>
        <taxon>Nematoda</taxon>
        <taxon>Chromadorea</taxon>
        <taxon>Rhabditida</taxon>
        <taxon>Rhabditina</taxon>
        <taxon>Diplogasteromorpha</taxon>
        <taxon>Diplogasteroidea</taxon>
        <taxon>Neodiplogasteridae</taxon>
        <taxon>Pristionchus</taxon>
    </lineage>
</organism>
<feature type="non-terminal residue" evidence="2">
    <location>
        <position position="148"/>
    </location>
</feature>
<dbReference type="Proteomes" id="UP001432322">
    <property type="component" value="Unassembled WGS sequence"/>
</dbReference>
<dbReference type="SUPFAM" id="SSF48452">
    <property type="entry name" value="TPR-like"/>
    <property type="match status" value="1"/>
</dbReference>